<dbReference type="Proteomes" id="UP001383192">
    <property type="component" value="Unassembled WGS sequence"/>
</dbReference>
<reference evidence="2 3" key="1">
    <citation type="submission" date="2024-01" db="EMBL/GenBank/DDBJ databases">
        <title>A draft genome for a cacao thread blight-causing isolate of Paramarasmius palmivorus.</title>
        <authorList>
            <person name="Baruah I.K."/>
            <person name="Bukari Y."/>
            <person name="Amoako-Attah I."/>
            <person name="Meinhardt L.W."/>
            <person name="Bailey B.A."/>
            <person name="Cohen S.P."/>
        </authorList>
    </citation>
    <scope>NUCLEOTIDE SEQUENCE [LARGE SCALE GENOMIC DNA]</scope>
    <source>
        <strain evidence="2 3">GH-12</strain>
    </source>
</reference>
<feature type="compositionally biased region" description="Acidic residues" evidence="1">
    <location>
        <begin position="249"/>
        <end position="272"/>
    </location>
</feature>
<accession>A0AAW0C1D5</accession>
<sequence length="272" mass="31583">MSTQLPLDITEQIISTLWLSPLSPSHRATFIKSSHLVSKMWDAVFSRVAAQDVYILSDSHSWRFLDIFSGRGTSHLRHLLDHLCRSITFEHEHKSLFPCPEEDELGRAIYLVLRVISASPNRLPRLRRVALVVKDFLEETIFNDRPFLYMPSQVRELDINFWYGAETTSDTVFGIKLKTHIFERFHIPRGSLSFIRRLRVKGTSMAVVKLLLEACGGWERLSVFEQDIWKEKQPRGNAKALPSVYEDERFSDDEDTSEGEEEEEFYDCEEGI</sequence>
<comment type="caution">
    <text evidence="2">The sequence shown here is derived from an EMBL/GenBank/DDBJ whole genome shotgun (WGS) entry which is preliminary data.</text>
</comment>
<gene>
    <name evidence="2" type="ORF">VNI00_013025</name>
</gene>
<evidence type="ECO:0008006" key="4">
    <source>
        <dbReference type="Google" id="ProtNLM"/>
    </source>
</evidence>
<name>A0AAW0C1D5_9AGAR</name>
<dbReference type="EMBL" id="JAYKXP010000064">
    <property type="protein sequence ID" value="KAK7032467.1"/>
    <property type="molecule type" value="Genomic_DNA"/>
</dbReference>
<evidence type="ECO:0000256" key="1">
    <source>
        <dbReference type="SAM" id="MobiDB-lite"/>
    </source>
</evidence>
<proteinExistence type="predicted"/>
<feature type="region of interest" description="Disordered" evidence="1">
    <location>
        <begin position="233"/>
        <end position="272"/>
    </location>
</feature>
<evidence type="ECO:0000313" key="2">
    <source>
        <dbReference type="EMBL" id="KAK7032467.1"/>
    </source>
</evidence>
<protein>
    <recommendedName>
        <fullName evidence="4">F-box domain-containing protein</fullName>
    </recommendedName>
</protein>
<keyword evidence="3" id="KW-1185">Reference proteome</keyword>
<organism evidence="2 3">
    <name type="scientific">Paramarasmius palmivorus</name>
    <dbReference type="NCBI Taxonomy" id="297713"/>
    <lineage>
        <taxon>Eukaryota</taxon>
        <taxon>Fungi</taxon>
        <taxon>Dikarya</taxon>
        <taxon>Basidiomycota</taxon>
        <taxon>Agaricomycotina</taxon>
        <taxon>Agaricomycetes</taxon>
        <taxon>Agaricomycetidae</taxon>
        <taxon>Agaricales</taxon>
        <taxon>Marasmiineae</taxon>
        <taxon>Marasmiaceae</taxon>
        <taxon>Paramarasmius</taxon>
    </lineage>
</organism>
<dbReference type="AlphaFoldDB" id="A0AAW0C1D5"/>
<evidence type="ECO:0000313" key="3">
    <source>
        <dbReference type="Proteomes" id="UP001383192"/>
    </source>
</evidence>